<accession>A0A315ZPD8</accession>
<dbReference type="Pfam" id="PF05239">
    <property type="entry name" value="PRC"/>
    <property type="match status" value="1"/>
</dbReference>
<dbReference type="Proteomes" id="UP000245469">
    <property type="component" value="Unassembled WGS sequence"/>
</dbReference>
<name>A0A315ZPD8_9ACTN</name>
<dbReference type="GO" id="GO:0019684">
    <property type="term" value="P:photosynthesis, light reaction"/>
    <property type="evidence" value="ECO:0007669"/>
    <property type="project" value="InterPro"/>
</dbReference>
<sequence length="117" mass="12665">MPVRVGNIREWSGQDVVDEAGDRIGKLESIYVDTTTDQPAFATVLVGLMGKKLVFVPIDDAVVGPGYVKVPFSKNQVKGAPSIETDGELRAEAEGDVFAHYGLTYTAAPSERRLGRR</sequence>
<dbReference type="InterPro" id="IPR027275">
    <property type="entry name" value="PRC-brl_dom"/>
</dbReference>
<reference evidence="2 3" key="1">
    <citation type="submission" date="2018-03" db="EMBL/GenBank/DDBJ databases">
        <title>Genomic Encyclopedia of Archaeal and Bacterial Type Strains, Phase II (KMG-II): from individual species to whole genera.</title>
        <authorList>
            <person name="Goeker M."/>
        </authorList>
    </citation>
    <scope>NUCLEOTIDE SEQUENCE [LARGE SCALE GENOMIC DNA]</scope>
    <source>
        <strain evidence="2 3">DSM 44889</strain>
    </source>
</reference>
<dbReference type="GO" id="GO:0030077">
    <property type="term" value="C:plasma membrane light-harvesting complex"/>
    <property type="evidence" value="ECO:0007669"/>
    <property type="project" value="InterPro"/>
</dbReference>
<protein>
    <submittedName>
        <fullName evidence="2">PRC-barrel domain protein</fullName>
    </submittedName>
</protein>
<proteinExistence type="predicted"/>
<dbReference type="InterPro" id="IPR011033">
    <property type="entry name" value="PRC_barrel-like_sf"/>
</dbReference>
<dbReference type="EMBL" id="QGDQ01000038">
    <property type="protein sequence ID" value="PWJ47376.1"/>
    <property type="molecule type" value="Genomic_DNA"/>
</dbReference>
<keyword evidence="3" id="KW-1185">Reference proteome</keyword>
<dbReference type="Gene3D" id="3.90.50.10">
    <property type="entry name" value="Photosynthetic Reaction Center, subunit H, domain 2"/>
    <property type="match status" value="1"/>
</dbReference>
<evidence type="ECO:0000313" key="3">
    <source>
        <dbReference type="Proteomes" id="UP000245469"/>
    </source>
</evidence>
<evidence type="ECO:0000313" key="2">
    <source>
        <dbReference type="EMBL" id="PWJ47376.1"/>
    </source>
</evidence>
<dbReference type="SUPFAM" id="SSF50346">
    <property type="entry name" value="PRC-barrel domain"/>
    <property type="match status" value="1"/>
</dbReference>
<comment type="caution">
    <text evidence="2">The sequence shown here is derived from an EMBL/GenBank/DDBJ whole genome shotgun (WGS) entry which is preliminary data.</text>
</comment>
<gene>
    <name evidence="2" type="ORF">BXY45_13824</name>
</gene>
<evidence type="ECO:0000259" key="1">
    <source>
        <dbReference type="Pfam" id="PF05239"/>
    </source>
</evidence>
<dbReference type="RefSeq" id="WP_109776425.1">
    <property type="nucleotide sequence ID" value="NZ_QGDQ01000038.1"/>
</dbReference>
<feature type="domain" description="PRC-barrel" evidence="1">
    <location>
        <begin position="8"/>
        <end position="75"/>
    </location>
</feature>
<organism evidence="2 3">
    <name type="scientific">Quadrisphaera granulorum</name>
    <dbReference type="NCBI Taxonomy" id="317664"/>
    <lineage>
        <taxon>Bacteria</taxon>
        <taxon>Bacillati</taxon>
        <taxon>Actinomycetota</taxon>
        <taxon>Actinomycetes</taxon>
        <taxon>Kineosporiales</taxon>
        <taxon>Kineosporiaceae</taxon>
        <taxon>Quadrisphaera</taxon>
    </lineage>
</organism>
<dbReference type="AlphaFoldDB" id="A0A315ZPD8"/>
<dbReference type="InterPro" id="IPR014747">
    <property type="entry name" value="Bac_photo_RC_H_C"/>
</dbReference>
<dbReference type="OrthoDB" id="3712018at2"/>